<dbReference type="GO" id="GO:0003677">
    <property type="term" value="F:DNA binding"/>
    <property type="evidence" value="ECO:0007669"/>
    <property type="project" value="InterPro"/>
</dbReference>
<dbReference type="SUPFAM" id="SSF47413">
    <property type="entry name" value="lambda repressor-like DNA-binding domains"/>
    <property type="match status" value="1"/>
</dbReference>
<dbReference type="PROSITE" id="PS50943">
    <property type="entry name" value="HTH_CROC1"/>
    <property type="match status" value="1"/>
</dbReference>
<proteinExistence type="predicted"/>
<reference evidence="2 3" key="1">
    <citation type="submission" date="2018-08" db="EMBL/GenBank/DDBJ databases">
        <title>A genome reference for cultivated species of the human gut microbiota.</title>
        <authorList>
            <person name="Zou Y."/>
            <person name="Xue W."/>
            <person name="Luo G."/>
        </authorList>
    </citation>
    <scope>NUCLEOTIDE SEQUENCE [LARGE SCALE GENOMIC DNA]</scope>
    <source>
        <strain evidence="2 3">AF28-26</strain>
    </source>
</reference>
<dbReference type="Proteomes" id="UP000284751">
    <property type="component" value="Unassembled WGS sequence"/>
</dbReference>
<name>A0A412AZ59_9FIRM</name>
<feature type="domain" description="HTH cro/C1-type" evidence="1">
    <location>
        <begin position="2"/>
        <end position="51"/>
    </location>
</feature>
<dbReference type="InterPro" id="IPR010982">
    <property type="entry name" value="Lambda_DNA-bd_dom_sf"/>
</dbReference>
<gene>
    <name evidence="2" type="ORF">DWY99_03420</name>
</gene>
<protein>
    <submittedName>
        <fullName evidence="2">XRE family transcriptional regulator</fullName>
    </submittedName>
</protein>
<dbReference type="Gene3D" id="1.10.260.40">
    <property type="entry name" value="lambda repressor-like DNA-binding domains"/>
    <property type="match status" value="1"/>
</dbReference>
<dbReference type="Pfam" id="PF01381">
    <property type="entry name" value="HTH_3"/>
    <property type="match status" value="1"/>
</dbReference>
<evidence type="ECO:0000313" key="2">
    <source>
        <dbReference type="EMBL" id="RGQ43102.1"/>
    </source>
</evidence>
<dbReference type="CDD" id="cd00093">
    <property type="entry name" value="HTH_XRE"/>
    <property type="match status" value="1"/>
</dbReference>
<comment type="caution">
    <text evidence="2">The sequence shown here is derived from an EMBL/GenBank/DDBJ whole genome shotgun (WGS) entry which is preliminary data.</text>
</comment>
<dbReference type="InterPro" id="IPR001387">
    <property type="entry name" value="Cro/C1-type_HTH"/>
</dbReference>
<dbReference type="AlphaFoldDB" id="A0A412AZ59"/>
<evidence type="ECO:0000313" key="3">
    <source>
        <dbReference type="Proteomes" id="UP000284751"/>
    </source>
</evidence>
<dbReference type="SMART" id="SM00530">
    <property type="entry name" value="HTH_XRE"/>
    <property type="match status" value="1"/>
</dbReference>
<dbReference type="EMBL" id="QRTC01000008">
    <property type="protein sequence ID" value="RGQ43102.1"/>
    <property type="molecule type" value="Genomic_DNA"/>
</dbReference>
<evidence type="ECO:0000259" key="1">
    <source>
        <dbReference type="PROSITE" id="PS50943"/>
    </source>
</evidence>
<organism evidence="2 3">
    <name type="scientific">[Clostridium] leptum</name>
    <dbReference type="NCBI Taxonomy" id="1535"/>
    <lineage>
        <taxon>Bacteria</taxon>
        <taxon>Bacillati</taxon>
        <taxon>Bacillota</taxon>
        <taxon>Clostridia</taxon>
        <taxon>Eubacteriales</taxon>
        <taxon>Oscillospiraceae</taxon>
        <taxon>Oscillospiraceae incertae sedis</taxon>
    </lineage>
</organism>
<accession>A0A412AZ59</accession>
<sequence>MKGMSQEQLAEKAKISRSHLSSIEAPNIVRPFSVEVLYNIADALEVRAGDLLNSTLPASKK</sequence>